<evidence type="ECO:0000313" key="2">
    <source>
        <dbReference type="Proteomes" id="UP000292345"/>
    </source>
</evidence>
<protein>
    <recommendedName>
        <fullName evidence="3">DUF4198 domain-containing protein</fullName>
    </recommendedName>
</protein>
<accession>A0A4Q7DX33</accession>
<name>A0A4Q7DX33_9GAMM</name>
<gene>
    <name evidence="1" type="ORF">C3B51_22930</name>
</gene>
<dbReference type="Pfam" id="PF10670">
    <property type="entry name" value="DUF4198"/>
    <property type="match status" value="1"/>
</dbReference>
<evidence type="ECO:0000313" key="1">
    <source>
        <dbReference type="EMBL" id="RZM71058.1"/>
    </source>
</evidence>
<sequence length="268" mass="29750">MNIIKNLKVKRVITRLLVTLNMLVLPTVLAHETFLLPIQSVWEMNSNVEVRMASGLSFPDLTWGVNQERISSSTVQLNGKNVASPLFKDGKAFLTVSFKASEAGFGVVAISTKKRSGDIEHKNTEGYLEEIGASESIKQAFRALPGKPPLHRSYVKHTKSLICVKSCKKSQDLSLKPVGQKLEFITANEDLNRFQLLLDGKPLPHHDVKVRNSEKELYQYRTDSRGMFSIGEQVSGAVMLAAVAITLPEKPDGLYHSDYASLVLNTKQ</sequence>
<dbReference type="AlphaFoldDB" id="A0A4Q7DX33"/>
<comment type="caution">
    <text evidence="1">The sequence shown here is derived from an EMBL/GenBank/DDBJ whole genome shotgun (WGS) entry which is preliminary data.</text>
</comment>
<reference evidence="1 2" key="1">
    <citation type="submission" date="2018-01" db="EMBL/GenBank/DDBJ databases">
        <title>Co-occurrence of chitin degradation, pigmentation and bioactivity in marine Pseudoalteromonas.</title>
        <authorList>
            <person name="Paulsen S."/>
            <person name="Gram L."/>
            <person name="Machado H."/>
        </authorList>
    </citation>
    <scope>NUCLEOTIDE SEQUENCE [LARGE SCALE GENOMIC DNA]</scope>
    <source>
        <strain evidence="1 2">S1946</strain>
    </source>
</reference>
<organism evidence="1 2">
    <name type="scientific">Pseudoalteromonas rubra</name>
    <dbReference type="NCBI Taxonomy" id="43658"/>
    <lineage>
        <taxon>Bacteria</taxon>
        <taxon>Pseudomonadati</taxon>
        <taxon>Pseudomonadota</taxon>
        <taxon>Gammaproteobacteria</taxon>
        <taxon>Alteromonadales</taxon>
        <taxon>Pseudoalteromonadaceae</taxon>
        <taxon>Pseudoalteromonas</taxon>
    </lineage>
</organism>
<dbReference type="RefSeq" id="WP_130246496.1">
    <property type="nucleotide sequence ID" value="NZ_PPUZ01000132.1"/>
</dbReference>
<dbReference type="EMBL" id="PPUZ01000132">
    <property type="protein sequence ID" value="RZM71058.1"/>
    <property type="molecule type" value="Genomic_DNA"/>
</dbReference>
<dbReference type="Proteomes" id="UP000292345">
    <property type="component" value="Unassembled WGS sequence"/>
</dbReference>
<evidence type="ECO:0008006" key="3">
    <source>
        <dbReference type="Google" id="ProtNLM"/>
    </source>
</evidence>
<proteinExistence type="predicted"/>
<dbReference type="InterPro" id="IPR019613">
    <property type="entry name" value="DUF4198"/>
</dbReference>